<feature type="region of interest" description="Disordered" evidence="1">
    <location>
        <begin position="66"/>
        <end position="100"/>
    </location>
</feature>
<gene>
    <name evidence="3" type="ORF">U0070_000898</name>
</gene>
<feature type="non-terminal residue" evidence="3">
    <location>
        <position position="893"/>
    </location>
</feature>
<dbReference type="Proteomes" id="UP001488838">
    <property type="component" value="Unassembled WGS sequence"/>
</dbReference>
<accession>A0AAW0I0B9</accession>
<organism evidence="3 4">
    <name type="scientific">Myodes glareolus</name>
    <name type="common">Bank vole</name>
    <name type="synonym">Clethrionomys glareolus</name>
    <dbReference type="NCBI Taxonomy" id="447135"/>
    <lineage>
        <taxon>Eukaryota</taxon>
        <taxon>Metazoa</taxon>
        <taxon>Chordata</taxon>
        <taxon>Craniata</taxon>
        <taxon>Vertebrata</taxon>
        <taxon>Euteleostomi</taxon>
        <taxon>Mammalia</taxon>
        <taxon>Eutheria</taxon>
        <taxon>Euarchontoglires</taxon>
        <taxon>Glires</taxon>
        <taxon>Rodentia</taxon>
        <taxon>Myomorpha</taxon>
        <taxon>Muroidea</taxon>
        <taxon>Cricetidae</taxon>
        <taxon>Arvicolinae</taxon>
        <taxon>Myodes</taxon>
    </lineage>
</organism>
<dbReference type="AlphaFoldDB" id="A0AAW0I0B9"/>
<dbReference type="PANTHER" id="PTHR31466">
    <property type="entry name" value="GENE 5591-RELATED"/>
    <property type="match status" value="1"/>
</dbReference>
<dbReference type="Pfam" id="PF15442">
    <property type="entry name" value="DUF4629"/>
    <property type="match status" value="2"/>
</dbReference>
<evidence type="ECO:0000313" key="3">
    <source>
        <dbReference type="EMBL" id="KAK7807935.1"/>
    </source>
</evidence>
<feature type="compositionally biased region" description="Basic and acidic residues" evidence="1">
    <location>
        <begin position="403"/>
        <end position="435"/>
    </location>
</feature>
<feature type="region of interest" description="Disordered" evidence="1">
    <location>
        <begin position="491"/>
        <end position="549"/>
    </location>
</feature>
<feature type="compositionally biased region" description="Basic and acidic residues" evidence="1">
    <location>
        <begin position="444"/>
        <end position="454"/>
    </location>
</feature>
<name>A0AAW0I0B9_MYOGA</name>
<dbReference type="InterPro" id="IPR027898">
    <property type="entry name" value="DUF4629"/>
</dbReference>
<feature type="region of interest" description="Disordered" evidence="1">
    <location>
        <begin position="400"/>
        <end position="460"/>
    </location>
</feature>
<evidence type="ECO:0000259" key="2">
    <source>
        <dbReference type="Pfam" id="PF15442"/>
    </source>
</evidence>
<sequence>TKSKCPSYVGVTGILLQETKHVFTKEDHLKVVCCIPTEGISWGSWARQTKRTRENNFKKTEELKQFRKSRVGKEAHHPRTKRRRDPPVLSHHSFKKPQTHPSMYMRQSMKDFHLFAPFIGTECALWPSVPVLRNVTPSAGSVYNFYGVSTPALFSTGISEKVPPEGKALFLDTRVTIIDQNTTLSFQSVTVHCDNIFHPNALVASYPTLSACLVQATASNGPDQRYILAPCYRDGSQAYYNDQNSLGPPVAEELWQCLWSVPCSGNQASSLHPEMVMALKEIQPMNIQTPFSTSAIYCPTAAQSMPDTSLQIELNNACNTSAGASVQWCTERGGKEGDDPKIDTFRSDTLSIAEPKTSSLHEDMLKEDDPETTEGAIDCMANHVEGKSQIFVPKRPSIAWAHQQDKAKETRENNSKKTEELKPSRHRVKAEEKPTIPKTKRKRNPPELSHDSFKKPRTHLGRHMLESVQVFHPLGKKSEKKTGISTSQALLNFSSNKDPRTGPTKTSLGDVPHEGQGPSKTPGNALRTESSAHKECPPPSQDELSPPGKVKLVPLPFLAMDKPQARPVSTKLHCLASHRPTTAYPATQTQAIPTSSCHTSLLASDKSTLPIATSTTRPIRSKPIQSCTGPQLPASLSASYRASSYTSLHREPLSFATNKTLYPIQPQSQYLLRDFSHLPIPWRKVNLPGPVTSQSITEEQRPEKEAMKRWAQQERENAAKCTSLGNHSFSFRGRKIWKFQDIMAMQCVLHWNLRKSTTRRKAPFLDTRVTIIDQNTTHFSRSMTAQCDNIFNPNALVPSYATLSACLETPPHERNQGDYYDQNSLIPLMAGETGQCLEVYGSVSCSGNQASCLHLEMVMALKETQPKNIQTPFSTSAIYCPTSAQAMPEASLQ</sequence>
<protein>
    <recommendedName>
        <fullName evidence="2">DUF4629 domain-containing protein</fullName>
    </recommendedName>
</protein>
<keyword evidence="4" id="KW-1185">Reference proteome</keyword>
<feature type="non-terminal residue" evidence="3">
    <location>
        <position position="1"/>
    </location>
</feature>
<dbReference type="EMBL" id="JBBHLL010000255">
    <property type="protein sequence ID" value="KAK7807935.1"/>
    <property type="molecule type" value="Genomic_DNA"/>
</dbReference>
<evidence type="ECO:0000256" key="1">
    <source>
        <dbReference type="SAM" id="MobiDB-lite"/>
    </source>
</evidence>
<dbReference type="PANTHER" id="PTHR31466:SF1">
    <property type="entry name" value="RIKEN CDNA 4930433I11 GENE"/>
    <property type="match status" value="1"/>
</dbReference>
<proteinExistence type="predicted"/>
<comment type="caution">
    <text evidence="3">The sequence shown here is derived from an EMBL/GenBank/DDBJ whole genome shotgun (WGS) entry which is preliminary data.</text>
</comment>
<reference evidence="3 4" key="1">
    <citation type="journal article" date="2023" name="bioRxiv">
        <title>Conserved and derived expression patterns and positive selection on dental genes reveal complex evolutionary context of ever-growing rodent molars.</title>
        <authorList>
            <person name="Calamari Z.T."/>
            <person name="Song A."/>
            <person name="Cohen E."/>
            <person name="Akter M."/>
            <person name="Roy R.D."/>
            <person name="Hallikas O."/>
            <person name="Christensen M.M."/>
            <person name="Li P."/>
            <person name="Marangoni P."/>
            <person name="Jernvall J."/>
            <person name="Klein O.D."/>
        </authorList>
    </citation>
    <scope>NUCLEOTIDE SEQUENCE [LARGE SCALE GENOMIC DNA]</scope>
    <source>
        <strain evidence="3">V071</strain>
    </source>
</reference>
<feature type="domain" description="DUF4629" evidence="2">
    <location>
        <begin position="47"/>
        <end position="114"/>
    </location>
</feature>
<dbReference type="InterPro" id="IPR040292">
    <property type="entry name" value="C2orf78-like"/>
</dbReference>
<feature type="domain" description="DUF4629" evidence="2">
    <location>
        <begin position="372"/>
        <end position="478"/>
    </location>
</feature>
<feature type="compositionally biased region" description="Basic and acidic residues" evidence="1">
    <location>
        <begin position="66"/>
        <end position="77"/>
    </location>
</feature>
<evidence type="ECO:0000313" key="4">
    <source>
        <dbReference type="Proteomes" id="UP001488838"/>
    </source>
</evidence>